<keyword evidence="6 11" id="KW-0375">Hydrogen ion transport</keyword>
<feature type="transmembrane region" description="Helical" evidence="11">
    <location>
        <begin position="189"/>
        <end position="209"/>
    </location>
</feature>
<dbReference type="Pfam" id="PF00119">
    <property type="entry name" value="ATP-synt_A"/>
    <property type="match status" value="1"/>
</dbReference>
<comment type="subcellular location">
    <subcellularLocation>
        <location evidence="11 12">Cell membrane</location>
        <topology evidence="11 12">Multi-pass membrane protein</topology>
    </subcellularLocation>
    <subcellularLocation>
        <location evidence="1">Membrane</location>
        <topology evidence="1">Multi-pass membrane protein</topology>
    </subcellularLocation>
</comment>
<evidence type="ECO:0000256" key="11">
    <source>
        <dbReference type="HAMAP-Rule" id="MF_01393"/>
    </source>
</evidence>
<keyword evidence="8 11" id="KW-0406">Ion transport</keyword>
<evidence type="ECO:0000313" key="13">
    <source>
        <dbReference type="EMBL" id="GAA4849553.1"/>
    </source>
</evidence>
<sequence>MKNLNFSWLRHLLIGVFVFGTTGLIHAKDASSEGEEFKPTETILHHVLDGHSWHIADWKDAEGHEHHLSIPLPVILVTENGDFDVFMSNAFDHGHKKQVGDRTYALDSHDHIVEEGGMKVYDFSLTKNATSMLISVILLIVIFNQVAKGYETNKGKAPKGVQSFFEPIIVFVRDEVVKPTVGEKKYEKFLPYLLTVFFFIWFNNLLGLFPGGANTSGNIAFTMTLAVFTLLITNINGTKDYWGHIFATPGVPKPLLVIMIPVELMGIFTKPVALMLRLFANITAGHISILAFISLGFILKSAAVGAMAGLLIVPLYFLELFVALLQAYIFTMLTGLFIGMAVEEHDHH</sequence>
<evidence type="ECO:0000256" key="7">
    <source>
        <dbReference type="ARBA" id="ARBA00022989"/>
    </source>
</evidence>
<keyword evidence="9 11" id="KW-0472">Membrane</keyword>
<gene>
    <name evidence="11 13" type="primary">atpB</name>
    <name evidence="13" type="ORF">GCM10023331_37810</name>
</gene>
<keyword evidence="14" id="KW-1185">Reference proteome</keyword>
<keyword evidence="4 11" id="KW-0138">CF(0)</keyword>
<evidence type="ECO:0000256" key="12">
    <source>
        <dbReference type="RuleBase" id="RU000483"/>
    </source>
</evidence>
<feature type="transmembrane region" description="Helical" evidence="11">
    <location>
        <begin position="320"/>
        <end position="342"/>
    </location>
</feature>
<dbReference type="InterPro" id="IPR035908">
    <property type="entry name" value="F0_ATP_A_sf"/>
</dbReference>
<evidence type="ECO:0000256" key="10">
    <source>
        <dbReference type="ARBA" id="ARBA00023310"/>
    </source>
</evidence>
<dbReference type="PANTHER" id="PTHR11410:SF0">
    <property type="entry name" value="ATP SYNTHASE SUBUNIT A"/>
    <property type="match status" value="1"/>
</dbReference>
<comment type="similarity">
    <text evidence="2 11 12">Belongs to the ATPase A chain family.</text>
</comment>
<keyword evidence="7 11" id="KW-1133">Transmembrane helix</keyword>
<dbReference type="Proteomes" id="UP001500298">
    <property type="component" value="Unassembled WGS sequence"/>
</dbReference>
<feature type="transmembrane region" description="Helical" evidence="11">
    <location>
        <begin position="129"/>
        <end position="147"/>
    </location>
</feature>
<evidence type="ECO:0000256" key="1">
    <source>
        <dbReference type="ARBA" id="ARBA00004141"/>
    </source>
</evidence>
<evidence type="ECO:0000256" key="4">
    <source>
        <dbReference type="ARBA" id="ARBA00022547"/>
    </source>
</evidence>
<keyword evidence="3 11" id="KW-0813">Transport</keyword>
<dbReference type="HAMAP" id="MF_01393">
    <property type="entry name" value="ATP_synth_a_bact"/>
    <property type="match status" value="1"/>
</dbReference>
<protein>
    <recommendedName>
        <fullName evidence="11 12">ATP synthase subunit a</fullName>
    </recommendedName>
    <alternativeName>
        <fullName evidence="11">ATP synthase F0 sector subunit a</fullName>
    </alternativeName>
    <alternativeName>
        <fullName evidence="11">F-ATPase subunit 6</fullName>
    </alternativeName>
</protein>
<proteinExistence type="inferred from homology"/>
<keyword evidence="10 11" id="KW-0066">ATP synthesis</keyword>
<dbReference type="RefSeq" id="WP_345374705.1">
    <property type="nucleotide sequence ID" value="NZ_BAABJX010000062.1"/>
</dbReference>
<comment type="function">
    <text evidence="11 12">Key component of the proton channel; it plays a direct role in the translocation of protons across the membrane.</text>
</comment>
<evidence type="ECO:0000256" key="6">
    <source>
        <dbReference type="ARBA" id="ARBA00022781"/>
    </source>
</evidence>
<keyword evidence="5 11" id="KW-0812">Transmembrane</keyword>
<accession>A0ABP9DJT7</accession>
<dbReference type="PANTHER" id="PTHR11410">
    <property type="entry name" value="ATP SYNTHASE SUBUNIT A"/>
    <property type="match status" value="1"/>
</dbReference>
<dbReference type="PRINTS" id="PR00123">
    <property type="entry name" value="ATPASEA"/>
</dbReference>
<reference evidence="14" key="1">
    <citation type="journal article" date="2019" name="Int. J. Syst. Evol. Microbiol.">
        <title>The Global Catalogue of Microorganisms (GCM) 10K type strain sequencing project: providing services to taxonomists for standard genome sequencing and annotation.</title>
        <authorList>
            <consortium name="The Broad Institute Genomics Platform"/>
            <consortium name="The Broad Institute Genome Sequencing Center for Infectious Disease"/>
            <person name="Wu L."/>
            <person name="Ma J."/>
        </authorList>
    </citation>
    <scope>NUCLEOTIDE SEQUENCE [LARGE SCALE GENOMIC DNA]</scope>
    <source>
        <strain evidence="14">JCM 18326</strain>
    </source>
</reference>
<feature type="transmembrane region" description="Helical" evidence="11">
    <location>
        <begin position="286"/>
        <end position="313"/>
    </location>
</feature>
<dbReference type="NCBIfam" id="TIGR01131">
    <property type="entry name" value="ATP_synt_6_or_A"/>
    <property type="match status" value="1"/>
</dbReference>
<evidence type="ECO:0000256" key="3">
    <source>
        <dbReference type="ARBA" id="ARBA00022448"/>
    </source>
</evidence>
<dbReference type="InterPro" id="IPR045083">
    <property type="entry name" value="ATP_synth_F0_asu_bact/mt"/>
</dbReference>
<evidence type="ECO:0000313" key="14">
    <source>
        <dbReference type="Proteomes" id="UP001500298"/>
    </source>
</evidence>
<dbReference type="InterPro" id="IPR000568">
    <property type="entry name" value="ATP_synth_F0_asu"/>
</dbReference>
<dbReference type="EMBL" id="BAABJX010000062">
    <property type="protein sequence ID" value="GAA4849553.1"/>
    <property type="molecule type" value="Genomic_DNA"/>
</dbReference>
<keyword evidence="11" id="KW-1003">Cell membrane</keyword>
<dbReference type="SUPFAM" id="SSF81336">
    <property type="entry name" value="F1F0 ATP synthase subunit A"/>
    <property type="match status" value="1"/>
</dbReference>
<comment type="caution">
    <text evidence="13">The sequence shown here is derived from an EMBL/GenBank/DDBJ whole genome shotgun (WGS) entry which is preliminary data.</text>
</comment>
<evidence type="ECO:0000256" key="9">
    <source>
        <dbReference type="ARBA" id="ARBA00023136"/>
    </source>
</evidence>
<evidence type="ECO:0000256" key="8">
    <source>
        <dbReference type="ARBA" id="ARBA00023065"/>
    </source>
</evidence>
<dbReference type="Gene3D" id="1.20.120.220">
    <property type="entry name" value="ATP synthase, F0 complex, subunit A"/>
    <property type="match status" value="1"/>
</dbReference>
<evidence type="ECO:0000256" key="5">
    <source>
        <dbReference type="ARBA" id="ARBA00022692"/>
    </source>
</evidence>
<feature type="transmembrane region" description="Helical" evidence="11">
    <location>
        <begin position="215"/>
        <end position="235"/>
    </location>
</feature>
<organism evidence="13 14">
    <name type="scientific">Algivirga pacifica</name>
    <dbReference type="NCBI Taxonomy" id="1162670"/>
    <lineage>
        <taxon>Bacteria</taxon>
        <taxon>Pseudomonadati</taxon>
        <taxon>Bacteroidota</taxon>
        <taxon>Cytophagia</taxon>
        <taxon>Cytophagales</taxon>
        <taxon>Flammeovirgaceae</taxon>
        <taxon>Algivirga</taxon>
    </lineage>
</organism>
<dbReference type="CDD" id="cd00310">
    <property type="entry name" value="ATP-synt_Fo_a_6"/>
    <property type="match status" value="1"/>
</dbReference>
<evidence type="ECO:0000256" key="2">
    <source>
        <dbReference type="ARBA" id="ARBA00006810"/>
    </source>
</evidence>
<feature type="transmembrane region" description="Helical" evidence="11">
    <location>
        <begin position="255"/>
        <end position="280"/>
    </location>
</feature>
<name>A0ABP9DJT7_9BACT</name>